<keyword evidence="2" id="KW-0808">Transferase</keyword>
<dbReference type="GO" id="GO:0016020">
    <property type="term" value="C:membrane"/>
    <property type="evidence" value="ECO:0007669"/>
    <property type="project" value="GOC"/>
</dbReference>
<sequence>MKKILIFTASTGGGHNQVALTLEHELKTSGYDVTRIDILKEENKVMQLLIEDGYEILASKFPKIYGELYKQTNREEVSDPFMKFFIKAEYQNTKEIIKKYNPVLRILSTLLTWILFKKQGG</sequence>
<evidence type="ECO:0000313" key="2">
    <source>
        <dbReference type="EMBL" id="KDR96597.1"/>
    </source>
</evidence>
<dbReference type="OrthoDB" id="9815663at2"/>
<dbReference type="EMBL" id="JJMM01000002">
    <property type="protein sequence ID" value="KDR96597.1"/>
    <property type="molecule type" value="Genomic_DNA"/>
</dbReference>
<dbReference type="GO" id="GO:0016758">
    <property type="term" value="F:hexosyltransferase activity"/>
    <property type="evidence" value="ECO:0007669"/>
    <property type="project" value="InterPro"/>
</dbReference>
<dbReference type="Pfam" id="PF06925">
    <property type="entry name" value="MGDG_synth"/>
    <property type="match status" value="1"/>
</dbReference>
<dbReference type="GO" id="GO:0009247">
    <property type="term" value="P:glycolipid biosynthetic process"/>
    <property type="evidence" value="ECO:0007669"/>
    <property type="project" value="InterPro"/>
</dbReference>
<keyword evidence="3" id="KW-1185">Reference proteome</keyword>
<protein>
    <submittedName>
        <fullName evidence="2">Putative glycosyl transferase</fullName>
    </submittedName>
</protein>
<comment type="caution">
    <text evidence="2">The sequence shown here is derived from an EMBL/GenBank/DDBJ whole genome shotgun (WGS) entry which is preliminary data.</text>
</comment>
<feature type="domain" description="Diacylglycerol glucosyltransferase N-terminal" evidence="1">
    <location>
        <begin position="15"/>
        <end position="106"/>
    </location>
</feature>
<dbReference type="InterPro" id="IPR009695">
    <property type="entry name" value="Diacylglyc_glucosyltr_N"/>
</dbReference>
<gene>
    <name evidence="2" type="ORF">CLIT_2c02030</name>
</gene>
<reference evidence="2 3" key="1">
    <citation type="submission" date="2014-03" db="EMBL/GenBank/DDBJ databases">
        <title>Genome sequence of Clostridium litorale W6, DSM 5388.</title>
        <authorList>
            <person name="Poehlein A."/>
            <person name="Jagirdar A."/>
            <person name="Khonsari B."/>
            <person name="Chibani C.M."/>
            <person name="Gutierrez Gutierrez D.A."/>
            <person name="Davydova E."/>
            <person name="Alghaithi H.S."/>
            <person name="Nair K.P."/>
            <person name="Dhamotharan K."/>
            <person name="Chandran L."/>
            <person name="G W."/>
            <person name="Daniel R."/>
        </authorList>
    </citation>
    <scope>NUCLEOTIDE SEQUENCE [LARGE SCALE GENOMIC DNA]</scope>
    <source>
        <strain evidence="2 3">W6</strain>
    </source>
</reference>
<proteinExistence type="predicted"/>
<evidence type="ECO:0000259" key="1">
    <source>
        <dbReference type="Pfam" id="PF06925"/>
    </source>
</evidence>
<organism evidence="2 3">
    <name type="scientific">Peptoclostridium litorale DSM 5388</name>
    <dbReference type="NCBI Taxonomy" id="1121324"/>
    <lineage>
        <taxon>Bacteria</taxon>
        <taxon>Bacillati</taxon>
        <taxon>Bacillota</taxon>
        <taxon>Clostridia</taxon>
        <taxon>Peptostreptococcales</taxon>
        <taxon>Peptoclostridiaceae</taxon>
        <taxon>Peptoclostridium</taxon>
    </lineage>
</organism>
<name>A0A069RR09_PEPLI</name>
<dbReference type="STRING" id="1121324.CLIT_2c02030"/>
<dbReference type="eggNOG" id="COG0707">
    <property type="taxonomic scope" value="Bacteria"/>
</dbReference>
<accession>A0A069RR09</accession>
<dbReference type="AlphaFoldDB" id="A0A069RR09"/>
<dbReference type="Proteomes" id="UP000027946">
    <property type="component" value="Unassembled WGS sequence"/>
</dbReference>
<dbReference type="RefSeq" id="WP_052635857.1">
    <property type="nucleotide sequence ID" value="NZ_FSRH01000001.1"/>
</dbReference>
<evidence type="ECO:0000313" key="3">
    <source>
        <dbReference type="Proteomes" id="UP000027946"/>
    </source>
</evidence>